<name>A0A2A2K1M2_9BILA</name>
<keyword evidence="4" id="KW-1185">Reference proteome</keyword>
<feature type="compositionally biased region" description="Basic and acidic residues" evidence="1">
    <location>
        <begin position="428"/>
        <end position="466"/>
    </location>
</feature>
<evidence type="ECO:0000313" key="3">
    <source>
        <dbReference type="EMBL" id="PAV67835.1"/>
    </source>
</evidence>
<dbReference type="EMBL" id="LIAE01009882">
    <property type="protein sequence ID" value="PAV67835.1"/>
    <property type="molecule type" value="Genomic_DNA"/>
</dbReference>
<dbReference type="Proteomes" id="UP000218231">
    <property type="component" value="Unassembled WGS sequence"/>
</dbReference>
<evidence type="ECO:0000313" key="4">
    <source>
        <dbReference type="Proteomes" id="UP000218231"/>
    </source>
</evidence>
<dbReference type="OrthoDB" id="10493128at2759"/>
<feature type="domain" description="MobA/VirD2-like nuclease" evidence="2">
    <location>
        <begin position="127"/>
        <end position="235"/>
    </location>
</feature>
<reference evidence="3 4" key="1">
    <citation type="journal article" date="2017" name="Curr. Biol.">
        <title>Genome architecture and evolution of a unichromosomal asexual nematode.</title>
        <authorList>
            <person name="Fradin H."/>
            <person name="Zegar C."/>
            <person name="Gutwein M."/>
            <person name="Lucas J."/>
            <person name="Kovtun M."/>
            <person name="Corcoran D."/>
            <person name="Baugh L.R."/>
            <person name="Kiontke K."/>
            <person name="Gunsalus K."/>
            <person name="Fitch D.H."/>
            <person name="Piano F."/>
        </authorList>
    </citation>
    <scope>NUCLEOTIDE SEQUENCE [LARGE SCALE GENOMIC DNA]</scope>
    <source>
        <strain evidence="3">PF1309</strain>
    </source>
</reference>
<comment type="caution">
    <text evidence="3">The sequence shown here is derived from an EMBL/GenBank/DDBJ whole genome shotgun (WGS) entry which is preliminary data.</text>
</comment>
<feature type="region of interest" description="Disordered" evidence="1">
    <location>
        <begin position="387"/>
        <end position="466"/>
    </location>
</feature>
<gene>
    <name evidence="3" type="ORF">WR25_02705</name>
</gene>
<evidence type="ECO:0000256" key="1">
    <source>
        <dbReference type="SAM" id="MobiDB-lite"/>
    </source>
</evidence>
<dbReference type="AlphaFoldDB" id="A0A2A2K1M2"/>
<dbReference type="Pfam" id="PF03432">
    <property type="entry name" value="Relaxase"/>
    <property type="match status" value="1"/>
</dbReference>
<sequence length="466" mass="50642">MAGIFSPARKHRPGSGGGSASSQGQGAALLGFAVASMFPKSASNASAYRASAAVKRAFGGGSQTAVSGRAIAAMDRTARRVPEVMVRITGRQHGRGHVLANFAYISRLGHGLGKELALETSDGEIIRDGREMQELAQEWQEWEMGDDARRKGATSISMILSMPSGTDPERLKAAALDFAREEFANRSWVAALHVDRDHPHVHLTFARRDHDGRRFHPNRDDLFRYRQRFAQKLRDRGIEANATPAKARGIDATHEPIAARKVRATGAVPRIDRSRQLREAIHRNAAASDRAQIILAARHAAVRDAYLRSIAELKATPSIVNQTVARSLETFVEALPGPVPNSVTAARDLSMKARPAERSNGEVGHMPGAEIDALAAAMARSEAMRARIQARRANADAGPERSRDGVDPPTTKTGVGPGNPVADPTPRAGEHDGIEAVMRQVRERERTPIVRHRDRDRERDRGGPGR</sequence>
<organism evidence="3 4">
    <name type="scientific">Diploscapter pachys</name>
    <dbReference type="NCBI Taxonomy" id="2018661"/>
    <lineage>
        <taxon>Eukaryota</taxon>
        <taxon>Metazoa</taxon>
        <taxon>Ecdysozoa</taxon>
        <taxon>Nematoda</taxon>
        <taxon>Chromadorea</taxon>
        <taxon>Rhabditida</taxon>
        <taxon>Rhabditina</taxon>
        <taxon>Rhabditomorpha</taxon>
        <taxon>Rhabditoidea</taxon>
        <taxon>Rhabditidae</taxon>
        <taxon>Diploscapter</taxon>
    </lineage>
</organism>
<proteinExistence type="predicted"/>
<accession>A0A2A2K1M2</accession>
<evidence type="ECO:0000259" key="2">
    <source>
        <dbReference type="Pfam" id="PF03432"/>
    </source>
</evidence>
<dbReference type="InterPro" id="IPR005094">
    <property type="entry name" value="Endonuclease_MobA/VirD2"/>
</dbReference>
<feature type="region of interest" description="Disordered" evidence="1">
    <location>
        <begin position="1"/>
        <end position="22"/>
    </location>
</feature>
<dbReference type="Gene3D" id="3.30.930.30">
    <property type="match status" value="1"/>
</dbReference>
<dbReference type="STRING" id="2018661.A0A2A2K1M2"/>
<protein>
    <recommendedName>
        <fullName evidence="2">MobA/VirD2-like nuclease domain-containing protein</fullName>
    </recommendedName>
</protein>